<reference evidence="2" key="1">
    <citation type="submission" date="2013-12" db="EMBL/GenBank/DDBJ databases">
        <authorList>
            <person name="Aslett M."/>
        </authorList>
    </citation>
    <scope>NUCLEOTIDE SEQUENCE [LARGE SCALE GENOMIC DNA]</scope>
    <source>
        <strain evidence="2">Lindley</strain>
    </source>
</reference>
<dbReference type="AlphaFoldDB" id="A0A183BMB6"/>
<feature type="region of interest" description="Disordered" evidence="1">
    <location>
        <begin position="1"/>
        <end position="76"/>
    </location>
</feature>
<feature type="compositionally biased region" description="Basic and acidic residues" evidence="1">
    <location>
        <begin position="18"/>
        <end position="64"/>
    </location>
</feature>
<dbReference type="WBParaSite" id="GPLIN_000175100">
    <property type="protein sequence ID" value="GPLIN_000175100"/>
    <property type="gene ID" value="GPLIN_000175100"/>
</dbReference>
<keyword evidence="2" id="KW-1185">Reference proteome</keyword>
<evidence type="ECO:0000313" key="2">
    <source>
        <dbReference type="Proteomes" id="UP000050741"/>
    </source>
</evidence>
<dbReference type="Proteomes" id="UP000050741">
    <property type="component" value="Unassembled WGS sequence"/>
</dbReference>
<organism evidence="2 3">
    <name type="scientific">Globodera pallida</name>
    <name type="common">Potato cyst nematode worm</name>
    <name type="synonym">Heterodera pallida</name>
    <dbReference type="NCBI Taxonomy" id="36090"/>
    <lineage>
        <taxon>Eukaryota</taxon>
        <taxon>Metazoa</taxon>
        <taxon>Ecdysozoa</taxon>
        <taxon>Nematoda</taxon>
        <taxon>Chromadorea</taxon>
        <taxon>Rhabditida</taxon>
        <taxon>Tylenchina</taxon>
        <taxon>Tylenchomorpha</taxon>
        <taxon>Tylenchoidea</taxon>
        <taxon>Heteroderidae</taxon>
        <taxon>Heteroderinae</taxon>
        <taxon>Globodera</taxon>
    </lineage>
</organism>
<proteinExistence type="predicted"/>
<protein>
    <submittedName>
        <fullName evidence="3">Uncharacterized protein</fullName>
    </submittedName>
</protein>
<evidence type="ECO:0000256" key="1">
    <source>
        <dbReference type="SAM" id="MobiDB-lite"/>
    </source>
</evidence>
<reference evidence="2" key="2">
    <citation type="submission" date="2014-05" db="EMBL/GenBank/DDBJ databases">
        <title>The genome and life-stage specific transcriptomes of Globodera pallida elucidate key aspects of plant parasitism by a cyst nematode.</title>
        <authorList>
            <person name="Cotton J.A."/>
            <person name="Lilley C.J."/>
            <person name="Jones L.M."/>
            <person name="Kikuchi T."/>
            <person name="Reid A.J."/>
            <person name="Thorpe P."/>
            <person name="Tsai I.J."/>
            <person name="Beasley H."/>
            <person name="Blok V."/>
            <person name="Cock P.J.A."/>
            <person name="Van den Akker S.E."/>
            <person name="Holroyd N."/>
            <person name="Hunt M."/>
            <person name="Mantelin S."/>
            <person name="Naghra H."/>
            <person name="Pain A."/>
            <person name="Palomares-Rius J.E."/>
            <person name="Zarowiecki M."/>
            <person name="Berriman M."/>
            <person name="Jones J.T."/>
            <person name="Urwin P.E."/>
        </authorList>
    </citation>
    <scope>NUCLEOTIDE SEQUENCE [LARGE SCALE GENOMIC DNA]</scope>
    <source>
        <strain evidence="2">Lindley</strain>
    </source>
</reference>
<sequence length="76" mass="8845">MTDVADTLHGQNDEIEPTNDKESTADQQGEEQKKGMKQQLKGEESAKMEEFQKQQQHNIDESAQRWRSFRNNATQH</sequence>
<accession>A0A183BMB6</accession>
<reference evidence="3" key="3">
    <citation type="submission" date="2016-06" db="UniProtKB">
        <authorList>
            <consortium name="WormBaseParasite"/>
        </authorList>
    </citation>
    <scope>IDENTIFICATION</scope>
</reference>
<evidence type="ECO:0000313" key="3">
    <source>
        <dbReference type="WBParaSite" id="GPLIN_000175100"/>
    </source>
</evidence>
<name>A0A183BMB6_GLOPA</name>